<dbReference type="RefSeq" id="WP_073484537.1">
    <property type="nucleotide sequence ID" value="NZ_FQVN01000005.1"/>
</dbReference>
<organism evidence="1 2">
    <name type="scientific">Streptoalloteichus hindustanus</name>
    <dbReference type="NCBI Taxonomy" id="2017"/>
    <lineage>
        <taxon>Bacteria</taxon>
        <taxon>Bacillati</taxon>
        <taxon>Actinomycetota</taxon>
        <taxon>Actinomycetes</taxon>
        <taxon>Pseudonocardiales</taxon>
        <taxon>Pseudonocardiaceae</taxon>
        <taxon>Streptoalloteichus</taxon>
    </lineage>
</organism>
<evidence type="ECO:0000313" key="1">
    <source>
        <dbReference type="EMBL" id="SHF89412.1"/>
    </source>
</evidence>
<dbReference type="STRING" id="2017.SAMN05444320_105384"/>
<protein>
    <submittedName>
        <fullName evidence="1">Uncharacterized protein</fullName>
    </submittedName>
</protein>
<dbReference type="AlphaFoldDB" id="A0A1M5FE51"/>
<accession>A0A1M5FE51</accession>
<proteinExistence type="predicted"/>
<sequence length="140" mass="16106">MLLRCVANRGKDLPPGEYGLRAADKVRYPVTVGHTYQVYAMVFFRRALVVLLNDDNSMPRAYPVELFEVVDGEVPDDWTFARRFRDGEFGVTAVLGYSELVADEDHLDLLMDNDREAWRIFFREVRRRSSDVVDRGSAEG</sequence>
<evidence type="ECO:0000313" key="2">
    <source>
        <dbReference type="Proteomes" id="UP000184501"/>
    </source>
</evidence>
<dbReference type="EMBL" id="FQVN01000005">
    <property type="protein sequence ID" value="SHF89412.1"/>
    <property type="molecule type" value="Genomic_DNA"/>
</dbReference>
<dbReference type="Proteomes" id="UP000184501">
    <property type="component" value="Unassembled WGS sequence"/>
</dbReference>
<dbReference type="OrthoDB" id="5195530at2"/>
<gene>
    <name evidence="1" type="ORF">SAMN05444320_105384</name>
</gene>
<keyword evidence="2" id="KW-1185">Reference proteome</keyword>
<reference evidence="1 2" key="1">
    <citation type="submission" date="2016-11" db="EMBL/GenBank/DDBJ databases">
        <authorList>
            <person name="Jaros S."/>
            <person name="Januszkiewicz K."/>
            <person name="Wedrychowicz H."/>
        </authorList>
    </citation>
    <scope>NUCLEOTIDE SEQUENCE [LARGE SCALE GENOMIC DNA]</scope>
    <source>
        <strain evidence="1 2">DSM 44523</strain>
    </source>
</reference>
<name>A0A1M5FE51_STRHI</name>